<reference evidence="2 3" key="1">
    <citation type="journal article" date="2019" name="Nat. Ecol. Evol.">
        <title>Megaphylogeny resolves global patterns of mushroom evolution.</title>
        <authorList>
            <person name="Varga T."/>
            <person name="Krizsan K."/>
            <person name="Foldi C."/>
            <person name="Dima B."/>
            <person name="Sanchez-Garcia M."/>
            <person name="Sanchez-Ramirez S."/>
            <person name="Szollosi G.J."/>
            <person name="Szarkandi J.G."/>
            <person name="Papp V."/>
            <person name="Albert L."/>
            <person name="Andreopoulos W."/>
            <person name="Angelini C."/>
            <person name="Antonin V."/>
            <person name="Barry K.W."/>
            <person name="Bougher N.L."/>
            <person name="Buchanan P."/>
            <person name="Buyck B."/>
            <person name="Bense V."/>
            <person name="Catcheside P."/>
            <person name="Chovatia M."/>
            <person name="Cooper J."/>
            <person name="Damon W."/>
            <person name="Desjardin D."/>
            <person name="Finy P."/>
            <person name="Geml J."/>
            <person name="Haridas S."/>
            <person name="Hughes K."/>
            <person name="Justo A."/>
            <person name="Karasinski D."/>
            <person name="Kautmanova I."/>
            <person name="Kiss B."/>
            <person name="Kocsube S."/>
            <person name="Kotiranta H."/>
            <person name="LaButti K.M."/>
            <person name="Lechner B.E."/>
            <person name="Liimatainen K."/>
            <person name="Lipzen A."/>
            <person name="Lukacs Z."/>
            <person name="Mihaltcheva S."/>
            <person name="Morgado L.N."/>
            <person name="Niskanen T."/>
            <person name="Noordeloos M.E."/>
            <person name="Ohm R.A."/>
            <person name="Ortiz-Santana B."/>
            <person name="Ovrebo C."/>
            <person name="Racz N."/>
            <person name="Riley R."/>
            <person name="Savchenko A."/>
            <person name="Shiryaev A."/>
            <person name="Soop K."/>
            <person name="Spirin V."/>
            <person name="Szebenyi C."/>
            <person name="Tomsovsky M."/>
            <person name="Tulloss R.E."/>
            <person name="Uehling J."/>
            <person name="Grigoriev I.V."/>
            <person name="Vagvolgyi C."/>
            <person name="Papp T."/>
            <person name="Martin F.M."/>
            <person name="Miettinen O."/>
            <person name="Hibbett D.S."/>
            <person name="Nagy L.G."/>
        </authorList>
    </citation>
    <scope>NUCLEOTIDE SEQUENCE [LARGE SCALE GENOMIC DNA]</scope>
    <source>
        <strain evidence="2 3">CBS 166.37</strain>
    </source>
</reference>
<dbReference type="AlphaFoldDB" id="A0A5C3MI45"/>
<dbReference type="PANTHER" id="PTHR35596:SF1">
    <property type="entry name" value="MICROBIAL-TYPE PARG CATALYTIC DOMAIN-CONTAINING PROTEIN"/>
    <property type="match status" value="1"/>
</dbReference>
<protein>
    <recommendedName>
        <fullName evidence="1">Microbial-type PARG catalytic domain-containing protein</fullName>
    </recommendedName>
</protein>
<evidence type="ECO:0000313" key="2">
    <source>
        <dbReference type="EMBL" id="TFK45109.1"/>
    </source>
</evidence>
<dbReference type="SUPFAM" id="SSF52949">
    <property type="entry name" value="Macro domain-like"/>
    <property type="match status" value="1"/>
</dbReference>
<dbReference type="NCBIfam" id="TIGR02452">
    <property type="entry name" value="TIGR02452 family protein"/>
    <property type="match status" value="1"/>
</dbReference>
<dbReference type="PIRSF" id="PIRSF014899">
    <property type="entry name" value="UCP014899"/>
    <property type="match status" value="1"/>
</dbReference>
<dbReference type="InterPro" id="IPR043472">
    <property type="entry name" value="Macro_dom-like"/>
</dbReference>
<dbReference type="EMBL" id="ML213590">
    <property type="protein sequence ID" value="TFK45109.1"/>
    <property type="molecule type" value="Genomic_DNA"/>
</dbReference>
<name>A0A5C3MI45_9AGAR</name>
<dbReference type="STRING" id="68775.A0A5C3MI45"/>
<keyword evidence="3" id="KW-1185">Reference proteome</keyword>
<organism evidence="2 3">
    <name type="scientific">Crucibulum laeve</name>
    <dbReference type="NCBI Taxonomy" id="68775"/>
    <lineage>
        <taxon>Eukaryota</taxon>
        <taxon>Fungi</taxon>
        <taxon>Dikarya</taxon>
        <taxon>Basidiomycota</taxon>
        <taxon>Agaricomycotina</taxon>
        <taxon>Agaricomycetes</taxon>
        <taxon>Agaricomycetidae</taxon>
        <taxon>Agaricales</taxon>
        <taxon>Agaricineae</taxon>
        <taxon>Nidulariaceae</taxon>
        <taxon>Crucibulum</taxon>
    </lineage>
</organism>
<evidence type="ECO:0000313" key="3">
    <source>
        <dbReference type="Proteomes" id="UP000308652"/>
    </source>
</evidence>
<dbReference type="Proteomes" id="UP000308652">
    <property type="component" value="Unassembled WGS sequence"/>
</dbReference>
<dbReference type="Gene3D" id="3.40.220.10">
    <property type="entry name" value="Leucine Aminopeptidase, subunit E, domain 1"/>
    <property type="match status" value="1"/>
</dbReference>
<proteinExistence type="predicted"/>
<dbReference type="Pfam" id="PF10021">
    <property type="entry name" value="PARG_cat_microb"/>
    <property type="match status" value="1"/>
</dbReference>
<dbReference type="PANTHER" id="PTHR35596">
    <property type="entry name" value="DUF2263 DOMAIN-CONTAINING PROTEIN"/>
    <property type="match status" value="1"/>
</dbReference>
<evidence type="ECO:0000259" key="1">
    <source>
        <dbReference type="Pfam" id="PF10021"/>
    </source>
</evidence>
<dbReference type="OrthoDB" id="9985428at2759"/>
<dbReference type="InterPro" id="IPR012664">
    <property type="entry name" value="CHP02452"/>
</dbReference>
<gene>
    <name evidence="2" type="ORF">BDQ12DRAFT_642291</name>
</gene>
<feature type="domain" description="Microbial-type PARG catalytic" evidence="1">
    <location>
        <begin position="11"/>
        <end position="172"/>
    </location>
</feature>
<sequence length="298" mass="33002">MMPRLDFKGIAATTVQKLDEGSYEVDEVSYDLKVNIEYMKEHTIHYASESELSAWSSNAHEPHLDNSTTEISALEISVLEGARALAATLASVPETSRTRIGVLNFASAKKPGGGFLTGAQAQEESIARSSTLYPSLTTNTAQQFYKSHKANPNGGYYSHAMIYSPKVLFIRNDKGDWQEPLEVDILTSPAVNAGLVRRNVRDSGKSDQNESGIEATMKERMGRLLYLFKKQGVRNLVLGSFGTGVFRNKVELVVNIWKELLVGEEARFKDSFDRIVFAVLGTATFRIFDEVFNNKSSG</sequence>
<dbReference type="InterPro" id="IPR019261">
    <property type="entry name" value="PARG_cat_microbial"/>
</dbReference>
<accession>A0A5C3MI45</accession>